<feature type="compositionally biased region" description="Polar residues" evidence="1">
    <location>
        <begin position="121"/>
        <end position="133"/>
    </location>
</feature>
<dbReference type="SMART" id="SM00349">
    <property type="entry name" value="KRAB"/>
    <property type="match status" value="1"/>
</dbReference>
<dbReference type="PANTHER" id="PTHR23232:SF164">
    <property type="entry name" value="ZINC FINGER PROTEIN 30 ISOFORM X1"/>
    <property type="match status" value="1"/>
</dbReference>
<dbReference type="CDD" id="cd07765">
    <property type="entry name" value="KRAB_A-box"/>
    <property type="match status" value="1"/>
</dbReference>
<accession>A0AAV7VVI0</accession>
<dbReference type="InterPro" id="IPR050169">
    <property type="entry name" value="Krueppel_C2H2_ZnF"/>
</dbReference>
<evidence type="ECO:0000313" key="4">
    <source>
        <dbReference type="Proteomes" id="UP001066276"/>
    </source>
</evidence>
<dbReference type="Gene3D" id="6.10.140.140">
    <property type="match status" value="1"/>
</dbReference>
<dbReference type="InterPro" id="IPR036051">
    <property type="entry name" value="KRAB_dom_sf"/>
</dbReference>
<dbReference type="InterPro" id="IPR001909">
    <property type="entry name" value="KRAB"/>
</dbReference>
<sequence>MSWKHPGKVAITFRDVAAYFTEAEWKRLQENQKEFYKKVMKEIHQTLIFLGYKIANPDTLVRITKGEEPHIWEANESGRRIYNNEPSSFCHRAVGPDIFLRIKEEPLCGAKSSDEELEVSSRPSKANNTSTNSSIIHWRKRAEKLSSCDFHDAKASEREACLNSANYTSDSSNVQYMIKREEKPSGKGSEAVKSKTDLSKENLFVSTDICSGETEESNPFVVAQPDGKEARHCTSPSSGYEVISFPIKEEVEDYPLNHPFYESRGRITHSAGFGKRKGKAADSIHSHQDTLQEEESEISNVDYTHVQNVTKISLRKKAL</sequence>
<dbReference type="Pfam" id="PF01352">
    <property type="entry name" value="KRAB"/>
    <property type="match status" value="1"/>
</dbReference>
<evidence type="ECO:0000313" key="3">
    <source>
        <dbReference type="EMBL" id="KAJ1204809.1"/>
    </source>
</evidence>
<protein>
    <recommendedName>
        <fullName evidence="2">KRAB domain-containing protein</fullName>
    </recommendedName>
</protein>
<organism evidence="3 4">
    <name type="scientific">Pleurodeles waltl</name>
    <name type="common">Iberian ribbed newt</name>
    <dbReference type="NCBI Taxonomy" id="8319"/>
    <lineage>
        <taxon>Eukaryota</taxon>
        <taxon>Metazoa</taxon>
        <taxon>Chordata</taxon>
        <taxon>Craniata</taxon>
        <taxon>Vertebrata</taxon>
        <taxon>Euteleostomi</taxon>
        <taxon>Amphibia</taxon>
        <taxon>Batrachia</taxon>
        <taxon>Caudata</taxon>
        <taxon>Salamandroidea</taxon>
        <taxon>Salamandridae</taxon>
        <taxon>Pleurodelinae</taxon>
        <taxon>Pleurodeles</taxon>
    </lineage>
</organism>
<gene>
    <name evidence="3" type="ORF">NDU88_000247</name>
</gene>
<keyword evidence="4" id="KW-1185">Reference proteome</keyword>
<name>A0AAV7VVI0_PLEWA</name>
<feature type="region of interest" description="Disordered" evidence="1">
    <location>
        <begin position="112"/>
        <end position="133"/>
    </location>
</feature>
<dbReference type="Proteomes" id="UP001066276">
    <property type="component" value="Chromosome 1_2"/>
</dbReference>
<dbReference type="PANTHER" id="PTHR23232">
    <property type="entry name" value="KRAB DOMAIN C2H2 ZINC FINGER"/>
    <property type="match status" value="1"/>
</dbReference>
<evidence type="ECO:0000259" key="2">
    <source>
        <dbReference type="PROSITE" id="PS50805"/>
    </source>
</evidence>
<reference evidence="3" key="1">
    <citation type="journal article" date="2022" name="bioRxiv">
        <title>Sequencing and chromosome-scale assembly of the giantPleurodeles waltlgenome.</title>
        <authorList>
            <person name="Brown T."/>
            <person name="Elewa A."/>
            <person name="Iarovenko S."/>
            <person name="Subramanian E."/>
            <person name="Araus A.J."/>
            <person name="Petzold A."/>
            <person name="Susuki M."/>
            <person name="Suzuki K.-i.T."/>
            <person name="Hayashi T."/>
            <person name="Toyoda A."/>
            <person name="Oliveira C."/>
            <person name="Osipova E."/>
            <person name="Leigh N.D."/>
            <person name="Simon A."/>
            <person name="Yun M.H."/>
        </authorList>
    </citation>
    <scope>NUCLEOTIDE SEQUENCE</scope>
    <source>
        <strain evidence="3">20211129_DDA</strain>
        <tissue evidence="3">Liver</tissue>
    </source>
</reference>
<dbReference type="PROSITE" id="PS50805">
    <property type="entry name" value="KRAB"/>
    <property type="match status" value="1"/>
</dbReference>
<evidence type="ECO:0000256" key="1">
    <source>
        <dbReference type="SAM" id="MobiDB-lite"/>
    </source>
</evidence>
<dbReference type="EMBL" id="JANPWB010000002">
    <property type="protein sequence ID" value="KAJ1204809.1"/>
    <property type="molecule type" value="Genomic_DNA"/>
</dbReference>
<proteinExistence type="predicted"/>
<comment type="caution">
    <text evidence="3">The sequence shown here is derived from an EMBL/GenBank/DDBJ whole genome shotgun (WGS) entry which is preliminary data.</text>
</comment>
<dbReference type="SUPFAM" id="SSF109640">
    <property type="entry name" value="KRAB domain (Kruppel-associated box)"/>
    <property type="match status" value="1"/>
</dbReference>
<dbReference type="AlphaFoldDB" id="A0AAV7VVI0"/>
<feature type="domain" description="KRAB" evidence="2">
    <location>
        <begin position="11"/>
        <end position="82"/>
    </location>
</feature>
<dbReference type="GO" id="GO:0006355">
    <property type="term" value="P:regulation of DNA-templated transcription"/>
    <property type="evidence" value="ECO:0007669"/>
    <property type="project" value="InterPro"/>
</dbReference>